<dbReference type="RefSeq" id="WP_110169025.1">
    <property type="nucleotide sequence ID" value="NZ_CP015136.1"/>
</dbReference>
<dbReference type="EMBL" id="CP015136">
    <property type="protein sequence ID" value="AMY07019.1"/>
    <property type="molecule type" value="Genomic_DNA"/>
</dbReference>
<feature type="domain" description="Cytochrome c" evidence="5">
    <location>
        <begin position="194"/>
        <end position="282"/>
    </location>
</feature>
<dbReference type="Pfam" id="PF13442">
    <property type="entry name" value="Cytochrome_CBB3"/>
    <property type="match status" value="1"/>
</dbReference>
<evidence type="ECO:0000256" key="3">
    <source>
        <dbReference type="ARBA" id="ARBA00023004"/>
    </source>
</evidence>
<dbReference type="OrthoDB" id="9809720at2"/>
<keyword evidence="2 4" id="KW-0479">Metal-binding</keyword>
<dbReference type="Gene3D" id="1.10.760.10">
    <property type="entry name" value="Cytochrome c-like domain"/>
    <property type="match status" value="2"/>
</dbReference>
<keyword evidence="1 4" id="KW-0349">Heme</keyword>
<reference evidence="7" key="2">
    <citation type="submission" date="2016-04" db="EMBL/GenBank/DDBJ databases">
        <title>First Complete Genome Sequence of a Subdivision 6 Acidobacterium.</title>
        <authorList>
            <person name="Huang S."/>
            <person name="Vieira S."/>
            <person name="Bunk B."/>
            <person name="Riedel T."/>
            <person name="Sproeer C."/>
            <person name="Overmann J."/>
        </authorList>
    </citation>
    <scope>NUCLEOTIDE SEQUENCE [LARGE SCALE GENOMIC DNA]</scope>
    <source>
        <strain evidence="7">DSM 100886 HEG_-6_39</strain>
    </source>
</reference>
<organism evidence="6 7">
    <name type="scientific">Luteitalea pratensis</name>
    <dbReference type="NCBI Taxonomy" id="1855912"/>
    <lineage>
        <taxon>Bacteria</taxon>
        <taxon>Pseudomonadati</taxon>
        <taxon>Acidobacteriota</taxon>
        <taxon>Vicinamibacteria</taxon>
        <taxon>Vicinamibacterales</taxon>
        <taxon>Vicinamibacteraceae</taxon>
        <taxon>Luteitalea</taxon>
    </lineage>
</organism>
<protein>
    <submittedName>
        <fullName evidence="6">Cytochrome c, mono-and diheme variants</fullName>
    </submittedName>
</protein>
<proteinExistence type="predicted"/>
<sequence>MRHRALGVLRRVVLSFLVLIALGIGAVYARTAWILGRTHDVALPAVALNTTVTDATEARRFTILIGCLSCHGRTGGGGRVSMPGVFELGAPNLTKVLPTYSDAELVRLLRAGVRRDGRTALGMPAATFYPMSDDDLGRVIGYLRSLPPAADRGPGPVRHLSFRARIGLVIGRFRTSMAAIDPSAPRWGEQPRSTPFERGRYLASITCSECHGRTFGGDADAGSPSLAIARGYDLPQFAHLLRTGQPIGGRDLGEMSEAAREDFVNFRDDEIADIFAFLRREFGAP</sequence>
<dbReference type="InterPro" id="IPR036909">
    <property type="entry name" value="Cyt_c-like_dom_sf"/>
</dbReference>
<dbReference type="GO" id="GO:0009055">
    <property type="term" value="F:electron transfer activity"/>
    <property type="evidence" value="ECO:0007669"/>
    <property type="project" value="InterPro"/>
</dbReference>
<dbReference type="PROSITE" id="PS51007">
    <property type="entry name" value="CYTC"/>
    <property type="match status" value="2"/>
</dbReference>
<dbReference type="SUPFAM" id="SSF46626">
    <property type="entry name" value="Cytochrome c"/>
    <property type="match status" value="2"/>
</dbReference>
<name>A0A143PGY1_LUTPR</name>
<evidence type="ECO:0000256" key="2">
    <source>
        <dbReference type="ARBA" id="ARBA00022723"/>
    </source>
</evidence>
<evidence type="ECO:0000256" key="1">
    <source>
        <dbReference type="ARBA" id="ARBA00022617"/>
    </source>
</evidence>
<evidence type="ECO:0000313" key="7">
    <source>
        <dbReference type="Proteomes" id="UP000076079"/>
    </source>
</evidence>
<gene>
    <name evidence="6" type="ORF">LuPra_00183</name>
</gene>
<dbReference type="Proteomes" id="UP000076079">
    <property type="component" value="Chromosome"/>
</dbReference>
<accession>A0A143PGY1</accession>
<feature type="domain" description="Cytochrome c" evidence="5">
    <location>
        <begin position="53"/>
        <end position="147"/>
    </location>
</feature>
<evidence type="ECO:0000259" key="5">
    <source>
        <dbReference type="PROSITE" id="PS51007"/>
    </source>
</evidence>
<keyword evidence="7" id="KW-1185">Reference proteome</keyword>
<evidence type="ECO:0000313" key="6">
    <source>
        <dbReference type="EMBL" id="AMY07019.1"/>
    </source>
</evidence>
<dbReference type="KEGG" id="abac:LuPra_00183"/>
<dbReference type="AlphaFoldDB" id="A0A143PGY1"/>
<dbReference type="GO" id="GO:0046872">
    <property type="term" value="F:metal ion binding"/>
    <property type="evidence" value="ECO:0007669"/>
    <property type="project" value="UniProtKB-KW"/>
</dbReference>
<dbReference type="InterPro" id="IPR009056">
    <property type="entry name" value="Cyt_c-like_dom"/>
</dbReference>
<reference evidence="6 7" key="1">
    <citation type="journal article" date="2016" name="Genome Announc.">
        <title>First Complete Genome Sequence of a Subdivision 6 Acidobacterium Strain.</title>
        <authorList>
            <person name="Huang S."/>
            <person name="Vieira S."/>
            <person name="Bunk B."/>
            <person name="Riedel T."/>
            <person name="Sproer C."/>
            <person name="Overmann J."/>
        </authorList>
    </citation>
    <scope>NUCLEOTIDE SEQUENCE [LARGE SCALE GENOMIC DNA]</scope>
    <source>
        <strain evidence="7">DSM 100886 HEG_-6_39</strain>
    </source>
</reference>
<dbReference type="GO" id="GO:0020037">
    <property type="term" value="F:heme binding"/>
    <property type="evidence" value="ECO:0007669"/>
    <property type="project" value="InterPro"/>
</dbReference>
<evidence type="ECO:0000256" key="4">
    <source>
        <dbReference type="PROSITE-ProRule" id="PRU00433"/>
    </source>
</evidence>
<dbReference type="STRING" id="1855912.LuPra_00183"/>
<keyword evidence="3 4" id="KW-0408">Iron</keyword>